<dbReference type="VEuPathDB" id="FungiDB:HMPREF1544_00979"/>
<proteinExistence type="predicted"/>
<evidence type="ECO:0008006" key="3">
    <source>
        <dbReference type="Google" id="ProtNLM"/>
    </source>
</evidence>
<dbReference type="InterPro" id="IPR036047">
    <property type="entry name" value="F-box-like_dom_sf"/>
</dbReference>
<dbReference type="AlphaFoldDB" id="S2JQ96"/>
<dbReference type="InParanoid" id="S2JQ96"/>
<evidence type="ECO:0000313" key="2">
    <source>
        <dbReference type="Proteomes" id="UP000014254"/>
    </source>
</evidence>
<reference evidence="2" key="1">
    <citation type="submission" date="2013-05" db="EMBL/GenBank/DDBJ databases">
        <title>The Genome sequence of Mucor circinelloides f. circinelloides 1006PhL.</title>
        <authorList>
            <consortium name="The Broad Institute Genomics Platform"/>
            <person name="Cuomo C."/>
            <person name="Earl A."/>
            <person name="Findley K."/>
            <person name="Lee S.C."/>
            <person name="Walker B."/>
            <person name="Young S."/>
            <person name="Zeng Q."/>
            <person name="Gargeya S."/>
            <person name="Fitzgerald M."/>
            <person name="Haas B."/>
            <person name="Abouelleil A."/>
            <person name="Allen A.W."/>
            <person name="Alvarado L."/>
            <person name="Arachchi H.M."/>
            <person name="Berlin A.M."/>
            <person name="Chapman S.B."/>
            <person name="Gainer-Dewar J."/>
            <person name="Goldberg J."/>
            <person name="Griggs A."/>
            <person name="Gujja S."/>
            <person name="Hansen M."/>
            <person name="Howarth C."/>
            <person name="Imamovic A."/>
            <person name="Ireland A."/>
            <person name="Larimer J."/>
            <person name="McCowan C."/>
            <person name="Murphy C."/>
            <person name="Pearson M."/>
            <person name="Poon T.W."/>
            <person name="Priest M."/>
            <person name="Roberts A."/>
            <person name="Saif S."/>
            <person name="Shea T."/>
            <person name="Sisk P."/>
            <person name="Sykes S."/>
            <person name="Wortman J."/>
            <person name="Nusbaum C."/>
            <person name="Birren B."/>
        </authorList>
    </citation>
    <scope>NUCLEOTIDE SEQUENCE [LARGE SCALE GENOMIC DNA]</scope>
    <source>
        <strain evidence="2">1006PhL</strain>
    </source>
</reference>
<dbReference type="SUPFAM" id="SSF81383">
    <property type="entry name" value="F-box domain"/>
    <property type="match status" value="1"/>
</dbReference>
<keyword evidence="2" id="KW-1185">Reference proteome</keyword>
<gene>
    <name evidence="1" type="ORF">HMPREF1544_00979</name>
</gene>
<sequence>MKTIIDLPPELLLNMLRFLSIYGQHPCLAVSKLWSALARPSIPTDDDKKDLHGYGGIQELFTEIGADPQRGRDIRRLNFIMQAGTGRLATRDEIIAILNGFPNLA</sequence>
<protein>
    <recommendedName>
        <fullName evidence="3">F-box domain-containing protein</fullName>
    </recommendedName>
</protein>
<dbReference type="EMBL" id="KE123902">
    <property type="protein sequence ID" value="EPB92154.1"/>
    <property type="molecule type" value="Genomic_DNA"/>
</dbReference>
<evidence type="ECO:0000313" key="1">
    <source>
        <dbReference type="EMBL" id="EPB92154.1"/>
    </source>
</evidence>
<name>S2JQ96_MUCC1</name>
<organism evidence="1 2">
    <name type="scientific">Mucor circinelloides f. circinelloides (strain 1006PhL)</name>
    <name type="common">Mucormycosis agent</name>
    <name type="synonym">Calyptromyces circinelloides</name>
    <dbReference type="NCBI Taxonomy" id="1220926"/>
    <lineage>
        <taxon>Eukaryota</taxon>
        <taxon>Fungi</taxon>
        <taxon>Fungi incertae sedis</taxon>
        <taxon>Mucoromycota</taxon>
        <taxon>Mucoromycotina</taxon>
        <taxon>Mucoromycetes</taxon>
        <taxon>Mucorales</taxon>
        <taxon>Mucorineae</taxon>
        <taxon>Mucoraceae</taxon>
        <taxon>Mucor</taxon>
    </lineage>
</organism>
<accession>S2JQ96</accession>
<dbReference type="Proteomes" id="UP000014254">
    <property type="component" value="Unassembled WGS sequence"/>
</dbReference>